<feature type="region of interest" description="Disordered" evidence="1">
    <location>
        <begin position="309"/>
        <end position="329"/>
    </location>
</feature>
<sequence>MIQSGLAYAAETDTLRLSIVRRAGRVDAVRLSPSVRTGATAALVGRPVPDALRLTQVLFALCGRSHVVAALHAIEAATARPAPASVQAARRMLVLVEAVEQMARTLLLEATATAAGSPDVETLRAVRRDVAAIMACVAATGWDQVGGGVRDNGGGDGGGDDGPGTAWPAPGLAARVAALVARFDALRAWTKTLPDRAEFLPAAVWTGPAPVGRLVGTALAHRWPDPGPPRPLAEWTLGAFRGPLGAADADAFATRPSWHGAPAVTGALARFAGHPLVSDLWRRGLVAAAGFVARTLDLAQALDQVTESVRGGAQGTAPDRGAAPGALGTGHGLADGPGIGLGAVETARGLLLHRVVLAGGRVAAWRLVAPTEWTFHPDGVVPRAILGAAAPNRDTLARRVRLLLAALDPCVACDLRIEDAAHA</sequence>
<evidence type="ECO:0000313" key="2">
    <source>
        <dbReference type="EMBL" id="KAA5606274.1"/>
    </source>
</evidence>
<gene>
    <name evidence="2" type="ORF">F1188_07605</name>
</gene>
<dbReference type="OrthoDB" id="9157196at2"/>
<dbReference type="SUPFAM" id="SSF56762">
    <property type="entry name" value="HydB/Nqo4-like"/>
    <property type="match status" value="1"/>
</dbReference>
<accession>A0A5M6IDB5</accession>
<evidence type="ECO:0000256" key="1">
    <source>
        <dbReference type="SAM" id="MobiDB-lite"/>
    </source>
</evidence>
<dbReference type="AlphaFoldDB" id="A0A5M6IDB5"/>
<evidence type="ECO:0000313" key="3">
    <source>
        <dbReference type="Proteomes" id="UP000324065"/>
    </source>
</evidence>
<name>A0A5M6IDB5_9PROT</name>
<organism evidence="2 3">
    <name type="scientific">Roseospira marina</name>
    <dbReference type="NCBI Taxonomy" id="140057"/>
    <lineage>
        <taxon>Bacteria</taxon>
        <taxon>Pseudomonadati</taxon>
        <taxon>Pseudomonadota</taxon>
        <taxon>Alphaproteobacteria</taxon>
        <taxon>Rhodospirillales</taxon>
        <taxon>Rhodospirillaceae</taxon>
        <taxon>Roseospira</taxon>
    </lineage>
</organism>
<dbReference type="InterPro" id="IPR029014">
    <property type="entry name" value="NiFe-Hase_large"/>
</dbReference>
<evidence type="ECO:0008006" key="4">
    <source>
        <dbReference type="Google" id="ProtNLM"/>
    </source>
</evidence>
<proteinExistence type="predicted"/>
<keyword evidence="3" id="KW-1185">Reference proteome</keyword>
<dbReference type="RefSeq" id="WP_150061796.1">
    <property type="nucleotide sequence ID" value="NZ_JACHII010000007.1"/>
</dbReference>
<dbReference type="Gene3D" id="1.10.645.10">
    <property type="entry name" value="Cytochrome-c3 Hydrogenase, chain B"/>
    <property type="match status" value="2"/>
</dbReference>
<dbReference type="EMBL" id="VWPJ01000005">
    <property type="protein sequence ID" value="KAA5606274.1"/>
    <property type="molecule type" value="Genomic_DNA"/>
</dbReference>
<comment type="caution">
    <text evidence="2">The sequence shown here is derived from an EMBL/GenBank/DDBJ whole genome shotgun (WGS) entry which is preliminary data.</text>
</comment>
<reference evidence="2 3" key="1">
    <citation type="submission" date="2019-09" db="EMBL/GenBank/DDBJ databases">
        <title>Genome sequence of Roseospira marina, one of the more divergent members of the non-sulfur purple photosynthetic bacterial family, the Rhodospirillaceae.</title>
        <authorList>
            <person name="Meyer T."/>
            <person name="Kyndt J."/>
        </authorList>
    </citation>
    <scope>NUCLEOTIDE SEQUENCE [LARGE SCALE GENOMIC DNA]</scope>
    <source>
        <strain evidence="2 3">DSM 15113</strain>
    </source>
</reference>
<dbReference type="PANTHER" id="PTHR42958">
    <property type="entry name" value="HYDROGENASE-2 LARGE CHAIN"/>
    <property type="match status" value="1"/>
</dbReference>
<dbReference type="InterPro" id="IPR050867">
    <property type="entry name" value="NiFe/NiFeSe_hydrgnase_LSU"/>
</dbReference>
<dbReference type="Proteomes" id="UP000324065">
    <property type="component" value="Unassembled WGS sequence"/>
</dbReference>
<protein>
    <recommendedName>
        <fullName evidence="4">Hydrogenase expression/formation protein HupK</fullName>
    </recommendedName>
</protein>
<dbReference type="PANTHER" id="PTHR42958:SF4">
    <property type="entry name" value="HYDROGENASE EXPRESSION_FORMATION PROTEIN HUPK"/>
    <property type="match status" value="1"/>
</dbReference>